<keyword evidence="5" id="KW-0732">Signal</keyword>
<gene>
    <name evidence="7" type="ORF">GCM10011494_36160</name>
</gene>
<dbReference type="PANTHER" id="PTHR30329:SF21">
    <property type="entry name" value="LIPOPROTEIN YIAD-RELATED"/>
    <property type="match status" value="1"/>
</dbReference>
<dbReference type="Proteomes" id="UP000608154">
    <property type="component" value="Unassembled WGS sequence"/>
</dbReference>
<evidence type="ECO:0000256" key="3">
    <source>
        <dbReference type="ARBA" id="ARBA00023237"/>
    </source>
</evidence>
<dbReference type="EMBL" id="BMHK01000041">
    <property type="protein sequence ID" value="GGC14120.1"/>
    <property type="molecule type" value="Genomic_DNA"/>
</dbReference>
<protein>
    <recommendedName>
        <fullName evidence="6">OmpA-like domain-containing protein</fullName>
    </recommendedName>
</protein>
<proteinExistence type="predicted"/>
<dbReference type="Gene3D" id="3.30.1330.60">
    <property type="entry name" value="OmpA-like domain"/>
    <property type="match status" value="1"/>
</dbReference>
<dbReference type="InterPro" id="IPR036737">
    <property type="entry name" value="OmpA-like_sf"/>
</dbReference>
<evidence type="ECO:0000259" key="6">
    <source>
        <dbReference type="PROSITE" id="PS51123"/>
    </source>
</evidence>
<reference evidence="7" key="2">
    <citation type="submission" date="2020-09" db="EMBL/GenBank/DDBJ databases">
        <authorList>
            <person name="Sun Q."/>
            <person name="Zhou Y."/>
        </authorList>
    </citation>
    <scope>NUCLEOTIDE SEQUENCE</scope>
    <source>
        <strain evidence="7">CGMCC 1.15095</strain>
    </source>
</reference>
<evidence type="ECO:0000256" key="2">
    <source>
        <dbReference type="ARBA" id="ARBA00023136"/>
    </source>
</evidence>
<dbReference type="InterPro" id="IPR006664">
    <property type="entry name" value="OMP_bac"/>
</dbReference>
<keyword evidence="2 4" id="KW-0472">Membrane</keyword>
<dbReference type="PROSITE" id="PS51123">
    <property type="entry name" value="OMPA_2"/>
    <property type="match status" value="1"/>
</dbReference>
<evidence type="ECO:0000313" key="8">
    <source>
        <dbReference type="Proteomes" id="UP000608154"/>
    </source>
</evidence>
<keyword evidence="8" id="KW-1185">Reference proteome</keyword>
<feature type="domain" description="OmpA-like" evidence="6">
    <location>
        <begin position="169"/>
        <end position="288"/>
    </location>
</feature>
<dbReference type="PRINTS" id="PR01021">
    <property type="entry name" value="OMPADOMAIN"/>
</dbReference>
<dbReference type="CDD" id="cd07185">
    <property type="entry name" value="OmpA_C-like"/>
    <property type="match status" value="1"/>
</dbReference>
<accession>A0A916TV71</accession>
<sequence length="293" mass="30789">MNIVSKNPRFLFLAAMLAGTASGSVAAQAQELPEAGISGSVTDTSAPQAAEMTEGPEIEGIISARSGDRMQVTAADGTKSVITINDATKIKASGGFLGLNRSRLAATSLLNGLPVTVKTWQSGGELVASEIDLKNKDLKTAAMIHNGTDQRFAEQTAATEALRGRMADIDKYNIKGTTNVNFDTGKAVLSAQAQDELCATASSAEGMNNALLLVVGYTDSVGSQEYNQVLSEKRASRVVNYLQQACGWKPYRMLTPTGMSEADPLASNDTVEGKAQNRRVAVNILVSKGLDGL</sequence>
<comment type="caution">
    <text evidence="7">The sequence shown here is derived from an EMBL/GenBank/DDBJ whole genome shotgun (WGS) entry which is preliminary data.</text>
</comment>
<keyword evidence="3" id="KW-0998">Cell outer membrane</keyword>
<dbReference type="Pfam" id="PF00691">
    <property type="entry name" value="OmpA"/>
    <property type="match status" value="1"/>
</dbReference>
<dbReference type="AlphaFoldDB" id="A0A916TV71"/>
<reference evidence="7" key="1">
    <citation type="journal article" date="2014" name="Int. J. Syst. Evol. Microbiol.">
        <title>Complete genome sequence of Corynebacterium casei LMG S-19264T (=DSM 44701T), isolated from a smear-ripened cheese.</title>
        <authorList>
            <consortium name="US DOE Joint Genome Institute (JGI-PGF)"/>
            <person name="Walter F."/>
            <person name="Albersmeier A."/>
            <person name="Kalinowski J."/>
            <person name="Ruckert C."/>
        </authorList>
    </citation>
    <scope>NUCLEOTIDE SEQUENCE</scope>
    <source>
        <strain evidence="7">CGMCC 1.15095</strain>
    </source>
</reference>
<dbReference type="InterPro" id="IPR006665">
    <property type="entry name" value="OmpA-like"/>
</dbReference>
<dbReference type="InterPro" id="IPR050330">
    <property type="entry name" value="Bact_OuterMem_StrucFunc"/>
</dbReference>
<organism evidence="7 8">
    <name type="scientific">Novosphingobium endophyticum</name>
    <dbReference type="NCBI Taxonomy" id="1955250"/>
    <lineage>
        <taxon>Bacteria</taxon>
        <taxon>Pseudomonadati</taxon>
        <taxon>Pseudomonadota</taxon>
        <taxon>Alphaproteobacteria</taxon>
        <taxon>Sphingomonadales</taxon>
        <taxon>Sphingomonadaceae</taxon>
        <taxon>Novosphingobium</taxon>
    </lineage>
</organism>
<comment type="subcellular location">
    <subcellularLocation>
        <location evidence="1">Cell outer membrane</location>
    </subcellularLocation>
</comment>
<feature type="signal peptide" evidence="5">
    <location>
        <begin position="1"/>
        <end position="26"/>
    </location>
</feature>
<evidence type="ECO:0000256" key="4">
    <source>
        <dbReference type="PROSITE-ProRule" id="PRU00473"/>
    </source>
</evidence>
<dbReference type="RefSeq" id="WP_188772963.1">
    <property type="nucleotide sequence ID" value="NZ_BMHK01000041.1"/>
</dbReference>
<evidence type="ECO:0000256" key="1">
    <source>
        <dbReference type="ARBA" id="ARBA00004442"/>
    </source>
</evidence>
<dbReference type="PANTHER" id="PTHR30329">
    <property type="entry name" value="STATOR ELEMENT OF FLAGELLAR MOTOR COMPLEX"/>
    <property type="match status" value="1"/>
</dbReference>
<name>A0A916TV71_9SPHN</name>
<dbReference type="GO" id="GO:0009279">
    <property type="term" value="C:cell outer membrane"/>
    <property type="evidence" value="ECO:0007669"/>
    <property type="project" value="UniProtKB-SubCell"/>
</dbReference>
<evidence type="ECO:0000313" key="7">
    <source>
        <dbReference type="EMBL" id="GGC14120.1"/>
    </source>
</evidence>
<feature type="chain" id="PRO_5037320553" description="OmpA-like domain-containing protein" evidence="5">
    <location>
        <begin position="27"/>
        <end position="293"/>
    </location>
</feature>
<dbReference type="SUPFAM" id="SSF103088">
    <property type="entry name" value="OmpA-like"/>
    <property type="match status" value="1"/>
</dbReference>
<evidence type="ECO:0000256" key="5">
    <source>
        <dbReference type="SAM" id="SignalP"/>
    </source>
</evidence>